<comment type="caution">
    <text evidence="2">The sequence shown here is derived from an EMBL/GenBank/DDBJ whole genome shotgun (WGS) entry which is preliminary data.</text>
</comment>
<dbReference type="SUPFAM" id="SSF81321">
    <property type="entry name" value="Family A G protein-coupled receptor-like"/>
    <property type="match status" value="1"/>
</dbReference>
<keyword evidence="1" id="KW-0472">Membrane</keyword>
<evidence type="ECO:0000313" key="3">
    <source>
        <dbReference type="Proteomes" id="UP001176961"/>
    </source>
</evidence>
<protein>
    <recommendedName>
        <fullName evidence="4">G protein-coupled receptor</fullName>
    </recommendedName>
</protein>
<evidence type="ECO:0008006" key="4">
    <source>
        <dbReference type="Google" id="ProtNLM"/>
    </source>
</evidence>
<feature type="transmembrane region" description="Helical" evidence="1">
    <location>
        <begin position="113"/>
        <end position="133"/>
    </location>
</feature>
<accession>A0AA36H2G0</accession>
<keyword evidence="1" id="KW-0812">Transmembrane</keyword>
<keyword evidence="1" id="KW-1133">Transmembrane helix</keyword>
<organism evidence="2 3">
    <name type="scientific">Cylicocyclus nassatus</name>
    <name type="common">Nematode worm</name>
    <dbReference type="NCBI Taxonomy" id="53992"/>
    <lineage>
        <taxon>Eukaryota</taxon>
        <taxon>Metazoa</taxon>
        <taxon>Ecdysozoa</taxon>
        <taxon>Nematoda</taxon>
        <taxon>Chromadorea</taxon>
        <taxon>Rhabditida</taxon>
        <taxon>Rhabditina</taxon>
        <taxon>Rhabditomorpha</taxon>
        <taxon>Strongyloidea</taxon>
        <taxon>Strongylidae</taxon>
        <taxon>Cylicocyclus</taxon>
    </lineage>
</organism>
<dbReference type="Proteomes" id="UP001176961">
    <property type="component" value="Unassembled WGS sequence"/>
</dbReference>
<proteinExistence type="predicted"/>
<evidence type="ECO:0000256" key="1">
    <source>
        <dbReference type="SAM" id="Phobius"/>
    </source>
</evidence>
<feature type="transmembrane region" description="Helical" evidence="1">
    <location>
        <begin position="43"/>
        <end position="68"/>
    </location>
</feature>
<keyword evidence="3" id="KW-1185">Reference proteome</keyword>
<dbReference type="AlphaFoldDB" id="A0AA36H2G0"/>
<name>A0AA36H2G0_CYLNA</name>
<dbReference type="EMBL" id="CATQJL010000305">
    <property type="protein sequence ID" value="CAJ0602845.1"/>
    <property type="molecule type" value="Genomic_DNA"/>
</dbReference>
<feature type="transmembrane region" description="Helical" evidence="1">
    <location>
        <begin position="184"/>
        <end position="206"/>
    </location>
</feature>
<reference evidence="2" key="1">
    <citation type="submission" date="2023-07" db="EMBL/GenBank/DDBJ databases">
        <authorList>
            <consortium name="CYATHOMIX"/>
        </authorList>
    </citation>
    <scope>NUCLEOTIDE SEQUENCE</scope>
    <source>
        <strain evidence="2">N/A</strain>
    </source>
</reference>
<evidence type="ECO:0000313" key="2">
    <source>
        <dbReference type="EMBL" id="CAJ0602845.1"/>
    </source>
</evidence>
<feature type="transmembrane region" description="Helical" evidence="1">
    <location>
        <begin position="140"/>
        <end position="164"/>
    </location>
</feature>
<sequence>MFVHPSGRKPNHTVTSEIVLGIDRPASLPLPTPAPPSTDTFFWLWYSASMFLATLTLILNAMLGICIFCERHKTFRSSFYTIIVVFVVTMVVNSLSQLFDLIGVVLLGLNSPGASSASMLADLTISYFSTVLIKTLRLILVGSFVGSVVISFVIFYASGCERIFEGDKMVDYVEHIAYIQVSNYVFYAIPLISSVFYLGVFNSLRLKRADAISRQTKAMLDRAEKCNLKQGIMILITYLICLLMHVALQISPPDGFSHMLLSALQEITATAPQLAIPISVLGCSRDARAATRRCYCTSLKQNISSTFGFSKITRTGSASSRILPIITKESKT</sequence>
<feature type="transmembrane region" description="Helical" evidence="1">
    <location>
        <begin position="80"/>
        <end position="107"/>
    </location>
</feature>
<feature type="transmembrane region" description="Helical" evidence="1">
    <location>
        <begin position="227"/>
        <end position="248"/>
    </location>
</feature>
<gene>
    <name evidence="2" type="ORF">CYNAS_LOCUS14828</name>
</gene>